<evidence type="ECO:0000313" key="2">
    <source>
        <dbReference type="Proteomes" id="UP001500443"/>
    </source>
</evidence>
<dbReference type="EMBL" id="BAAAPF010000003">
    <property type="protein sequence ID" value="GAA2108377.1"/>
    <property type="molecule type" value="Genomic_DNA"/>
</dbReference>
<gene>
    <name evidence="1" type="ORF">GCM10009802_04170</name>
</gene>
<dbReference type="RefSeq" id="WP_344287230.1">
    <property type="nucleotide sequence ID" value="NZ_BAAAPF010000003.1"/>
</dbReference>
<name>A0ABN2XAN4_9ACTN</name>
<evidence type="ECO:0000313" key="1">
    <source>
        <dbReference type="EMBL" id="GAA2108377.1"/>
    </source>
</evidence>
<keyword evidence="2" id="KW-1185">Reference proteome</keyword>
<accession>A0ABN2XAN4</accession>
<comment type="caution">
    <text evidence="1">The sequence shown here is derived from an EMBL/GenBank/DDBJ whole genome shotgun (WGS) entry which is preliminary data.</text>
</comment>
<proteinExistence type="predicted"/>
<reference evidence="1 2" key="1">
    <citation type="journal article" date="2019" name="Int. J. Syst. Evol. Microbiol.">
        <title>The Global Catalogue of Microorganisms (GCM) 10K type strain sequencing project: providing services to taxonomists for standard genome sequencing and annotation.</title>
        <authorList>
            <consortium name="The Broad Institute Genomics Platform"/>
            <consortium name="The Broad Institute Genome Sequencing Center for Infectious Disease"/>
            <person name="Wu L."/>
            <person name="Ma J."/>
        </authorList>
    </citation>
    <scope>NUCLEOTIDE SEQUENCE [LARGE SCALE GENOMIC DNA]</scope>
    <source>
        <strain evidence="1 2">JCM 15481</strain>
    </source>
</reference>
<dbReference type="Proteomes" id="UP001500443">
    <property type="component" value="Unassembled WGS sequence"/>
</dbReference>
<protein>
    <submittedName>
        <fullName evidence="1">Uncharacterized protein</fullName>
    </submittedName>
</protein>
<organism evidence="1 2">
    <name type="scientific">Streptomyces synnematoformans</name>
    <dbReference type="NCBI Taxonomy" id="415721"/>
    <lineage>
        <taxon>Bacteria</taxon>
        <taxon>Bacillati</taxon>
        <taxon>Actinomycetota</taxon>
        <taxon>Actinomycetes</taxon>
        <taxon>Kitasatosporales</taxon>
        <taxon>Streptomycetaceae</taxon>
        <taxon>Streptomyces</taxon>
    </lineage>
</organism>
<sequence length="80" mass="9003">MTPADRELLVQAVLGLLGEAQDIIFHESAEPGDWAYTDTRDDELLTAAGAVADRLGSRVDAVRDEIRRARRLTNLRRTRR</sequence>